<dbReference type="InterPro" id="IPR003226">
    <property type="entry name" value="MYG1_exonuclease"/>
</dbReference>
<dbReference type="Pfam" id="PF03690">
    <property type="entry name" value="MYG1_exonuc"/>
    <property type="match status" value="1"/>
</dbReference>
<dbReference type="PANTHER" id="PTHR11215">
    <property type="entry name" value="METAL DEPENDENT HYDROLASE - RELATED"/>
    <property type="match status" value="1"/>
</dbReference>
<name>A0A9P6NXD3_9BASI</name>
<proteinExistence type="inferred from homology"/>
<gene>
    <name evidence="2" type="ORF">CROQUDRAFT_650501</name>
</gene>
<dbReference type="PANTHER" id="PTHR11215:SF1">
    <property type="entry name" value="MYG1 EXONUCLEASE"/>
    <property type="match status" value="1"/>
</dbReference>
<keyword evidence="3" id="KW-1185">Reference proteome</keyword>
<dbReference type="AlphaFoldDB" id="A0A9P6NXD3"/>
<evidence type="ECO:0000313" key="2">
    <source>
        <dbReference type="EMBL" id="KAG0151924.1"/>
    </source>
</evidence>
<protein>
    <recommendedName>
        <fullName evidence="4">Metal-dependent protein hydrolase</fullName>
    </recommendedName>
</protein>
<dbReference type="OrthoDB" id="10265310at2759"/>
<comment type="caution">
    <text evidence="2">The sequence shown here is derived from an EMBL/GenBank/DDBJ whole genome shotgun (WGS) entry which is preliminary data.</text>
</comment>
<evidence type="ECO:0000256" key="1">
    <source>
        <dbReference type="ARBA" id="ARBA00010105"/>
    </source>
</evidence>
<dbReference type="Proteomes" id="UP000886653">
    <property type="component" value="Unassembled WGS sequence"/>
</dbReference>
<evidence type="ECO:0008006" key="4">
    <source>
        <dbReference type="Google" id="ProtNLM"/>
    </source>
</evidence>
<dbReference type="EMBL" id="MU167210">
    <property type="protein sequence ID" value="KAG0151924.1"/>
    <property type="molecule type" value="Genomic_DNA"/>
</dbReference>
<organism evidence="2 3">
    <name type="scientific">Cronartium quercuum f. sp. fusiforme G11</name>
    <dbReference type="NCBI Taxonomy" id="708437"/>
    <lineage>
        <taxon>Eukaryota</taxon>
        <taxon>Fungi</taxon>
        <taxon>Dikarya</taxon>
        <taxon>Basidiomycota</taxon>
        <taxon>Pucciniomycotina</taxon>
        <taxon>Pucciniomycetes</taxon>
        <taxon>Pucciniales</taxon>
        <taxon>Coleosporiaceae</taxon>
        <taxon>Cronartium</taxon>
    </lineage>
</organism>
<evidence type="ECO:0000313" key="3">
    <source>
        <dbReference type="Proteomes" id="UP000886653"/>
    </source>
</evidence>
<dbReference type="GO" id="GO:0005634">
    <property type="term" value="C:nucleus"/>
    <property type="evidence" value="ECO:0007669"/>
    <property type="project" value="TreeGrafter"/>
</dbReference>
<comment type="similarity">
    <text evidence="1">Belongs to the MYG1 family.</text>
</comment>
<sequence length="351" mass="39424">MSESKKTRIDNGPLIGTHSGTFHADEALAVYLLRSLNEYKSSRLVRTRDTSVLATCDIVVDVGGEYNPKNHRYDHHQRGFDETYSRNHRTKLSSAGLIYKHFGNQIISNHLNLKPDDDSLSILVNKLYEDFIEAIDGVDNGVTQYEALDQKGNPTKAEVRAKYRSSTSLSDRISRLNPNWNEPISSEILDAKFEVASKLAGSEFFERLDYYAKAWLPGRVLVVKALEDRFTNDVQDPEGRVLIFDQFCPWKGHLHTLESTLKSSPSGQRVLPLYVLYSDESGGWRVQAIPKVPDGFESRKPLPEAWRGVRDEALSKLTNIPDCVFVHAAGFIGGNKTRQGAIEMVKKAIAA</sequence>
<accession>A0A9P6NXD3</accession>
<dbReference type="GO" id="GO:0005737">
    <property type="term" value="C:cytoplasm"/>
    <property type="evidence" value="ECO:0007669"/>
    <property type="project" value="TreeGrafter"/>
</dbReference>
<reference evidence="2" key="1">
    <citation type="submission" date="2013-11" db="EMBL/GenBank/DDBJ databases">
        <title>Genome sequence of the fusiform rust pathogen reveals effectors for host alternation and coevolution with pine.</title>
        <authorList>
            <consortium name="DOE Joint Genome Institute"/>
            <person name="Smith K."/>
            <person name="Pendleton A."/>
            <person name="Kubisiak T."/>
            <person name="Anderson C."/>
            <person name="Salamov A."/>
            <person name="Aerts A."/>
            <person name="Riley R."/>
            <person name="Clum A."/>
            <person name="Lindquist E."/>
            <person name="Ence D."/>
            <person name="Campbell M."/>
            <person name="Kronenberg Z."/>
            <person name="Feau N."/>
            <person name="Dhillon B."/>
            <person name="Hamelin R."/>
            <person name="Burleigh J."/>
            <person name="Smith J."/>
            <person name="Yandell M."/>
            <person name="Nelson C."/>
            <person name="Grigoriev I."/>
            <person name="Davis J."/>
        </authorList>
    </citation>
    <scope>NUCLEOTIDE SEQUENCE</scope>
    <source>
        <strain evidence="2">G11</strain>
    </source>
</reference>